<reference evidence="5 6" key="1">
    <citation type="submission" date="2019-06" db="EMBL/GenBank/DDBJ databases">
        <title>Draft genome sequence of the filamentous fungus Phialemoniopsis curvata isolated from diesel fuel.</title>
        <authorList>
            <person name="Varaljay V.A."/>
            <person name="Lyon W.J."/>
            <person name="Crouch A.L."/>
            <person name="Drake C.E."/>
            <person name="Hollomon J.M."/>
            <person name="Nadeau L.J."/>
            <person name="Nunn H.S."/>
            <person name="Stevenson B.S."/>
            <person name="Bojanowski C.L."/>
            <person name="Crookes-Goodson W.J."/>
        </authorList>
    </citation>
    <scope>NUCLEOTIDE SEQUENCE [LARGE SCALE GENOMIC DNA]</scope>
    <source>
        <strain evidence="5 6">D216</strain>
    </source>
</reference>
<dbReference type="InterPro" id="IPR013785">
    <property type="entry name" value="Aldolase_TIM"/>
</dbReference>
<dbReference type="InterPro" id="IPR006151">
    <property type="entry name" value="Shikm_DH/Glu-tRNA_Rdtase"/>
</dbReference>
<dbReference type="AlphaFoldDB" id="A0A507B5H5"/>
<evidence type="ECO:0000256" key="1">
    <source>
        <dbReference type="ARBA" id="ARBA00006477"/>
    </source>
</evidence>
<protein>
    <submittedName>
        <fullName evidence="5">Uncharacterized protein</fullName>
    </submittedName>
</protein>
<gene>
    <name evidence="5" type="ORF">E0L32_004837</name>
</gene>
<dbReference type="Pfam" id="PF01202">
    <property type="entry name" value="SKI"/>
    <property type="match status" value="1"/>
</dbReference>
<dbReference type="SUPFAM" id="SSF51735">
    <property type="entry name" value="NAD(P)-binding Rossmann-fold domains"/>
    <property type="match status" value="1"/>
</dbReference>
<dbReference type="InterPro" id="IPR031322">
    <property type="entry name" value="Shikimate/glucono_kinase"/>
</dbReference>
<dbReference type="RefSeq" id="XP_030996718.1">
    <property type="nucleotide sequence ID" value="XM_031139292.1"/>
</dbReference>
<accession>A0A507B5H5</accession>
<dbReference type="GO" id="GO:0004764">
    <property type="term" value="F:shikimate 3-dehydrogenase (NADP+) activity"/>
    <property type="evidence" value="ECO:0007669"/>
    <property type="project" value="InterPro"/>
</dbReference>
<evidence type="ECO:0000259" key="4">
    <source>
        <dbReference type="Pfam" id="PF08501"/>
    </source>
</evidence>
<dbReference type="Gene3D" id="3.20.20.70">
    <property type="entry name" value="Aldolase class I"/>
    <property type="match status" value="1"/>
</dbReference>
<dbReference type="InterPro" id="IPR013708">
    <property type="entry name" value="Shikimate_DH-bd_N"/>
</dbReference>
<dbReference type="InterPro" id="IPR001381">
    <property type="entry name" value="DHquinase_I"/>
</dbReference>
<proteinExistence type="inferred from homology"/>
<sequence>MPSDQRIFKQDASIVLVGCRGAGKRSLGFIGALHLRRRLITEDHYFVSATGQTRAQFLTKHGKEAFTQRNAEVFKHMLDTNRKRCIIECGMSSLSEEAQDALREYCKTNPVIYIHREKEQLLRLLDPADAEALLKMDESHRSCSNFEYYNLYDPHSGKTNPGSEPSAISWDSAANPSRLLLAKEDFTHYLDLLTGQAWRKTWLESPFSINAVPPHFRQASYALRLRLSYLVGMDLEWEDLEASGDCVELIIDHWPEDMFNVIAKQVALIRRKLSMPVIYHVEETPREERVRSQEERDAMDLELLELGLRLNVDFLSLDLQRNPAITSRILAQKGRSKIIGNFWNFGMNAIPWSDEANVENYKLAQSLGCDVVRIVRFCSGDSANEKLVAFTEKIETTIPDPKPPLVAFDFSFLGVRTPLQTRILGPVKHRCMEGGRDHFATVCSSSVSFEQLFRDFRLFPLEFCTVGSNVSYSLTPAIYQAAFQFWSMPHTYQAVQCSQLDDLNRIFARATFGGACLAAPFKVAILPHLKLKSHHAAAIGAVNVVLPLRGKTSFILDHANSRNMGGVASEFYGDNTDWSAILTCLRRAISPRNFVVPTKTTGLVIGAGGMARSAVYALLQLGCRNIFIYNRTAANAQRIADHFNEWSVEQGLAAPPSAKIRAAAEGAPPGSASALKICHTLGSIAEPWPRDYQPPTMIVSCVPAVSIDGSPPADFELPKQWLGSTTGGVVVELAYEPLITPLVAQMQVFRDTVSPAWVVVDGLDIVSEMAIESFELMTGRMAPKRLMKEVCRRAWEQQRRDMSSVS</sequence>
<dbReference type="InterPro" id="IPR046346">
    <property type="entry name" value="Aminoacid_DH-like_N_sf"/>
</dbReference>
<comment type="similarity">
    <text evidence="1">In the 2nd section; belongs to the type-I 3-dehydroquinase family.</text>
</comment>
<dbReference type="SUPFAM" id="SSF53223">
    <property type="entry name" value="Aminoacid dehydrogenase-like, N-terminal domain"/>
    <property type="match status" value="1"/>
</dbReference>
<dbReference type="GO" id="GO:0009423">
    <property type="term" value="P:chorismate biosynthetic process"/>
    <property type="evidence" value="ECO:0007669"/>
    <property type="project" value="TreeGrafter"/>
</dbReference>
<evidence type="ECO:0000313" key="5">
    <source>
        <dbReference type="EMBL" id="TPX15007.1"/>
    </source>
</evidence>
<dbReference type="SUPFAM" id="SSF52540">
    <property type="entry name" value="P-loop containing nucleoside triphosphate hydrolases"/>
    <property type="match status" value="1"/>
</dbReference>
<dbReference type="InterPro" id="IPR027417">
    <property type="entry name" value="P-loop_NTPase"/>
</dbReference>
<evidence type="ECO:0000313" key="6">
    <source>
        <dbReference type="Proteomes" id="UP000319257"/>
    </source>
</evidence>
<comment type="caution">
    <text evidence="5">The sequence shown here is derived from an EMBL/GenBank/DDBJ whole genome shotgun (WGS) entry which is preliminary data.</text>
</comment>
<comment type="similarity">
    <text evidence="2">In the N-terminal section; belongs to the shikimate kinase family.</text>
</comment>
<dbReference type="FunFam" id="3.40.50.720:FF:000386">
    <property type="entry name" value="Quinate repressor protein"/>
    <property type="match status" value="1"/>
</dbReference>
<dbReference type="PANTHER" id="PTHR21090:SF17">
    <property type="entry name" value="QUINATE REPRESSOR PROTEIN"/>
    <property type="match status" value="1"/>
</dbReference>
<dbReference type="CDD" id="cd01065">
    <property type="entry name" value="NAD_bind_Shikimate_DH"/>
    <property type="match status" value="1"/>
</dbReference>
<dbReference type="Gene3D" id="3.40.50.10860">
    <property type="entry name" value="Leucine Dehydrogenase, chain A, domain 1"/>
    <property type="match status" value="1"/>
</dbReference>
<feature type="domain" description="Shikimate dehydrogenase substrate binding N-terminal" evidence="4">
    <location>
        <begin position="466"/>
        <end position="545"/>
    </location>
</feature>
<name>A0A507B5H5_9PEZI</name>
<evidence type="ECO:0000256" key="2">
    <source>
        <dbReference type="ARBA" id="ARBA00009349"/>
    </source>
</evidence>
<dbReference type="PANTHER" id="PTHR21090">
    <property type="entry name" value="AROM/DEHYDROQUINATE SYNTHASE"/>
    <property type="match status" value="1"/>
</dbReference>
<keyword evidence="6" id="KW-1185">Reference proteome</keyword>
<dbReference type="InterPro" id="IPR036291">
    <property type="entry name" value="NAD(P)-bd_dom_sf"/>
</dbReference>
<dbReference type="Proteomes" id="UP000319257">
    <property type="component" value="Unassembled WGS sequence"/>
</dbReference>
<dbReference type="OrthoDB" id="4415835at2759"/>
<feature type="domain" description="Quinate/shikimate 5-dehydrogenase/glutamyl-tRNA reductase" evidence="3">
    <location>
        <begin position="601"/>
        <end position="646"/>
    </location>
</feature>
<dbReference type="GeneID" id="41972284"/>
<dbReference type="InParanoid" id="A0A507B5H5"/>
<organism evidence="5 6">
    <name type="scientific">Thyridium curvatum</name>
    <dbReference type="NCBI Taxonomy" id="1093900"/>
    <lineage>
        <taxon>Eukaryota</taxon>
        <taxon>Fungi</taxon>
        <taxon>Dikarya</taxon>
        <taxon>Ascomycota</taxon>
        <taxon>Pezizomycotina</taxon>
        <taxon>Sordariomycetes</taxon>
        <taxon>Sordariomycetidae</taxon>
        <taxon>Thyridiales</taxon>
        <taxon>Thyridiaceae</taxon>
        <taxon>Thyridium</taxon>
    </lineage>
</organism>
<dbReference type="SUPFAM" id="SSF51569">
    <property type="entry name" value="Aldolase"/>
    <property type="match status" value="1"/>
</dbReference>
<dbReference type="Gene3D" id="3.40.50.720">
    <property type="entry name" value="NAD(P)-binding Rossmann-like Domain"/>
    <property type="match status" value="1"/>
</dbReference>
<dbReference type="Pfam" id="PF01487">
    <property type="entry name" value="DHquinase_I"/>
    <property type="match status" value="1"/>
</dbReference>
<dbReference type="Gene3D" id="3.40.50.300">
    <property type="entry name" value="P-loop containing nucleotide triphosphate hydrolases"/>
    <property type="match status" value="1"/>
</dbReference>
<dbReference type="Pfam" id="PF01488">
    <property type="entry name" value="Shikimate_DH"/>
    <property type="match status" value="1"/>
</dbReference>
<dbReference type="GO" id="GO:0003855">
    <property type="term" value="F:3-dehydroquinate dehydratase activity"/>
    <property type="evidence" value="ECO:0007669"/>
    <property type="project" value="InterPro"/>
</dbReference>
<dbReference type="STRING" id="1093900.A0A507B5H5"/>
<dbReference type="EMBL" id="SKBQ01000024">
    <property type="protein sequence ID" value="TPX15007.1"/>
    <property type="molecule type" value="Genomic_DNA"/>
</dbReference>
<dbReference type="Pfam" id="PF08501">
    <property type="entry name" value="Shikimate_dh_N"/>
    <property type="match status" value="1"/>
</dbReference>
<evidence type="ECO:0000259" key="3">
    <source>
        <dbReference type="Pfam" id="PF01488"/>
    </source>
</evidence>
<dbReference type="GO" id="GO:0003866">
    <property type="term" value="F:3-phosphoshikimate 1-carboxyvinyltransferase activity"/>
    <property type="evidence" value="ECO:0007669"/>
    <property type="project" value="TreeGrafter"/>
</dbReference>